<evidence type="ECO:0000313" key="1">
    <source>
        <dbReference type="EMBL" id="EDY16935.1"/>
    </source>
</evidence>
<sequence length="77" mass="8607">MPREFLIYSQFDGRCYAREREGEPVHGFSDILAALEYVRRECGDAPVSITALDCTGRVAFTTDGQRPSVASRYRSAS</sequence>
<comment type="caution">
    <text evidence="1">The sequence shown here is derived from an EMBL/GenBank/DDBJ whole genome shotgun (WGS) entry which is preliminary data.</text>
</comment>
<dbReference type="STRING" id="497964.CfE428DRAFT_5564"/>
<dbReference type="AlphaFoldDB" id="B4D9H4"/>
<dbReference type="EMBL" id="ABVL01000026">
    <property type="protein sequence ID" value="EDY16935.1"/>
    <property type="molecule type" value="Genomic_DNA"/>
</dbReference>
<accession>B4D9H4</accession>
<reference evidence="1 2" key="1">
    <citation type="journal article" date="2011" name="J. Bacteriol.">
        <title>Genome sequence of Chthoniobacter flavus Ellin428, an aerobic heterotrophic soil bacterium.</title>
        <authorList>
            <person name="Kant R."/>
            <person name="van Passel M.W."/>
            <person name="Palva A."/>
            <person name="Lucas S."/>
            <person name="Lapidus A."/>
            <person name="Glavina Del Rio T."/>
            <person name="Dalin E."/>
            <person name="Tice H."/>
            <person name="Bruce D."/>
            <person name="Goodwin L."/>
            <person name="Pitluck S."/>
            <person name="Larimer F.W."/>
            <person name="Land M.L."/>
            <person name="Hauser L."/>
            <person name="Sangwan P."/>
            <person name="de Vos W.M."/>
            <person name="Janssen P.H."/>
            <person name="Smidt H."/>
        </authorList>
    </citation>
    <scope>NUCLEOTIDE SEQUENCE [LARGE SCALE GENOMIC DNA]</scope>
    <source>
        <strain evidence="1 2">Ellin428</strain>
    </source>
</reference>
<organism evidence="1 2">
    <name type="scientific">Chthoniobacter flavus Ellin428</name>
    <dbReference type="NCBI Taxonomy" id="497964"/>
    <lineage>
        <taxon>Bacteria</taxon>
        <taxon>Pseudomonadati</taxon>
        <taxon>Verrucomicrobiota</taxon>
        <taxon>Spartobacteria</taxon>
        <taxon>Chthoniobacterales</taxon>
        <taxon>Chthoniobacteraceae</taxon>
        <taxon>Chthoniobacter</taxon>
    </lineage>
</organism>
<dbReference type="InParanoid" id="B4D9H4"/>
<gene>
    <name evidence="1" type="ORF">CfE428DRAFT_5564</name>
</gene>
<proteinExistence type="predicted"/>
<name>B4D9H4_9BACT</name>
<dbReference type="RefSeq" id="WP_006982885.1">
    <property type="nucleotide sequence ID" value="NZ_ABVL01000026.1"/>
</dbReference>
<protein>
    <submittedName>
        <fullName evidence="1">Uncharacterized protein</fullName>
    </submittedName>
</protein>
<keyword evidence="2" id="KW-1185">Reference proteome</keyword>
<evidence type="ECO:0000313" key="2">
    <source>
        <dbReference type="Proteomes" id="UP000005824"/>
    </source>
</evidence>
<dbReference type="Proteomes" id="UP000005824">
    <property type="component" value="Unassembled WGS sequence"/>
</dbReference>